<dbReference type="AlphaFoldDB" id="A0A0B5QTG7"/>
<reference evidence="10" key="1">
    <citation type="submission" date="2014-12" db="EMBL/GenBank/DDBJ databases">
        <title>Genome sequence of Clostridium beijerinckii strain 59B.</title>
        <authorList>
            <person name="Little G.T."/>
            <person name="Minton N.P."/>
        </authorList>
    </citation>
    <scope>NUCLEOTIDE SEQUENCE [LARGE SCALE GENOMIC DNA]</scope>
    <source>
        <strain evidence="10">59B</strain>
    </source>
</reference>
<evidence type="ECO:0000259" key="7">
    <source>
        <dbReference type="Pfam" id="PF02465"/>
    </source>
</evidence>
<dbReference type="RefSeq" id="WP_052482985.1">
    <property type="nucleotide sequence ID" value="NZ_CP010086.2"/>
</dbReference>
<evidence type="ECO:0000256" key="3">
    <source>
        <dbReference type="ARBA" id="ARBA00023054"/>
    </source>
</evidence>
<dbReference type="PANTHER" id="PTHR30288:SF0">
    <property type="entry name" value="FLAGELLAR HOOK-ASSOCIATED PROTEIN 2"/>
    <property type="match status" value="1"/>
</dbReference>
<protein>
    <recommendedName>
        <fullName evidence="5">Flagellar hook-associated protein 2</fullName>
        <shortName evidence="5">HAP2</shortName>
    </recommendedName>
    <alternativeName>
        <fullName evidence="5">Flagellar cap protein</fullName>
    </alternativeName>
</protein>
<evidence type="ECO:0000256" key="2">
    <source>
        <dbReference type="ARBA" id="ARBA00011255"/>
    </source>
</evidence>
<evidence type="ECO:0000256" key="5">
    <source>
        <dbReference type="RuleBase" id="RU362066"/>
    </source>
</evidence>
<name>A0A0B5QTG7_CLOBE</name>
<feature type="region of interest" description="Disordered" evidence="6">
    <location>
        <begin position="1"/>
        <end position="22"/>
    </location>
</feature>
<evidence type="ECO:0000256" key="6">
    <source>
        <dbReference type="SAM" id="MobiDB-lite"/>
    </source>
</evidence>
<gene>
    <name evidence="9" type="ORF">LF65_04814</name>
</gene>
<dbReference type="InterPro" id="IPR003481">
    <property type="entry name" value="FliD_N"/>
</dbReference>
<keyword evidence="3" id="KW-0175">Coiled coil</keyword>
<dbReference type="EMBL" id="CP010086">
    <property type="protein sequence ID" value="AJH01343.1"/>
    <property type="molecule type" value="Genomic_DNA"/>
</dbReference>
<proteinExistence type="inferred from homology"/>
<dbReference type="KEGG" id="cbei:LF65_04814"/>
<feature type="domain" description="Flagellar hook-associated protein 2 C-terminal" evidence="8">
    <location>
        <begin position="489"/>
        <end position="789"/>
    </location>
</feature>
<dbReference type="GO" id="GO:0071973">
    <property type="term" value="P:bacterial-type flagellum-dependent cell motility"/>
    <property type="evidence" value="ECO:0007669"/>
    <property type="project" value="TreeGrafter"/>
</dbReference>
<dbReference type="GO" id="GO:0009424">
    <property type="term" value="C:bacterial-type flagellum hook"/>
    <property type="evidence" value="ECO:0007669"/>
    <property type="project" value="UniProtKB-UniRule"/>
</dbReference>
<dbReference type="PANTHER" id="PTHR30288">
    <property type="entry name" value="FLAGELLAR CAP/ASSEMBLY PROTEIN FLID"/>
    <property type="match status" value="1"/>
</dbReference>
<evidence type="ECO:0000313" key="9">
    <source>
        <dbReference type="EMBL" id="AJH01343.1"/>
    </source>
</evidence>
<organism evidence="9 10">
    <name type="scientific">Clostridium beijerinckii</name>
    <name type="common">Clostridium MP</name>
    <dbReference type="NCBI Taxonomy" id="1520"/>
    <lineage>
        <taxon>Bacteria</taxon>
        <taxon>Bacillati</taxon>
        <taxon>Bacillota</taxon>
        <taxon>Clostridia</taxon>
        <taxon>Eubacteriales</taxon>
        <taxon>Clostridiaceae</taxon>
        <taxon>Clostridium</taxon>
    </lineage>
</organism>
<dbReference type="STRING" id="1520.LF65_04814"/>
<dbReference type="GO" id="GO:0009421">
    <property type="term" value="C:bacterial-type flagellum filament cap"/>
    <property type="evidence" value="ECO:0007669"/>
    <property type="project" value="InterPro"/>
</dbReference>
<dbReference type="Proteomes" id="UP000031866">
    <property type="component" value="Chromosome"/>
</dbReference>
<comment type="subunit">
    <text evidence="2 5">Homopentamer.</text>
</comment>
<feature type="domain" description="Flagellar hook-associated protein 2 N-terminal" evidence="7">
    <location>
        <begin position="30"/>
        <end position="130"/>
    </location>
</feature>
<dbReference type="OrthoDB" id="9776025at2"/>
<dbReference type="Pfam" id="PF02465">
    <property type="entry name" value="FliD_N"/>
    <property type="match status" value="1"/>
</dbReference>
<comment type="subcellular location">
    <subcellularLocation>
        <location evidence="5">Secreted</location>
    </subcellularLocation>
    <subcellularLocation>
        <location evidence="5">Bacterial flagellum</location>
    </subcellularLocation>
</comment>
<evidence type="ECO:0000256" key="4">
    <source>
        <dbReference type="ARBA" id="ARBA00023143"/>
    </source>
</evidence>
<dbReference type="Pfam" id="PF07195">
    <property type="entry name" value="FliD_C"/>
    <property type="match status" value="1"/>
</dbReference>
<evidence type="ECO:0000313" key="10">
    <source>
        <dbReference type="Proteomes" id="UP000031866"/>
    </source>
</evidence>
<keyword evidence="4 5" id="KW-0975">Bacterial flagellum</keyword>
<dbReference type="GO" id="GO:0007155">
    <property type="term" value="P:cell adhesion"/>
    <property type="evidence" value="ECO:0007669"/>
    <property type="project" value="InterPro"/>
</dbReference>
<comment type="function">
    <text evidence="5">Required for morphogenesis and for the elongation of the flagellar filament by facilitating polymerization of the flagellin monomers at the tip of growing filament. Forms a capping structure, which prevents flagellin subunits (transported through the central channel of the flagellum) from leaking out without polymerization at the distal end.</text>
</comment>
<comment type="similarity">
    <text evidence="1 5">Belongs to the FliD family.</text>
</comment>
<sequence length="801" mass="84303">MSSIYLNSGGSSSSSSTSSSHLLRVPGMASGLDTDSIVKSMVSNYQTKIDKENQAKQTLQWKQDAYRDIIKGVKGLQDYFDPLSSKYILSSNSLNANTATSDDSSIVSATASSTAKAGTYKVKVSQLATQAKIEGTSKNSIIPITNGSDWSGATLTLGSTSITLDSITDANSNGTNLDEVVANINSKIAATTLKGTVSASYVNDGSNSYIKFTSVNTSPINLAAKTSNGVDLIPSGSNTSIGSDVSSSSLLTSLGFKVKSDTDPSETGLVNFTLTNGTSSVPVSLQVSSSSTVQNLMDAVNSATSGAVTMSIDDTTGQISFQSKSYGSASNISITDTSTGSNGISNLGISPTLKTDVGMMKSTDSSSISSSSLLTNLGFSTGNIGFSLNNGNNTTNFSLAVDSSTTVQKLIDEVNKQTSGQVTMNVDYTTGKISFHSNTGSDININDTNPDPNNIKNRFGLSQRACATVAYTGTDALVSITAPGQSTATTTTQSSNQFTVNGVSYNITGVNNATNPDSNITVTGNSDAVVSNIKKFIDDYNSVISTINTKLTEKKNSDYPPLTDAQKESMTDSQITAWESKAKVGILRNDDNLSSLLSELRGAFSTPVYSNYTSSSSTTNTSISLNFGTYGSGAIGIDTSSTDYTDGGKIYVRDETKLKNAVENNIDDFKKLFTGVSDNNLDSDKPYVGSSKYMEDGIFTRMDSILRNYVAAPGIGKDGTYSLTGSINIFVNKQYDFSITGYSGKNTIPDQIYGETLSISKLKTQMSDAQTRYYNKFTALETALSSLNSQQSQLSSMLGTG</sequence>
<keyword evidence="5" id="KW-0964">Secreted</keyword>
<feature type="compositionally biased region" description="Low complexity" evidence="6">
    <location>
        <begin position="8"/>
        <end position="20"/>
    </location>
</feature>
<dbReference type="InterPro" id="IPR040026">
    <property type="entry name" value="FliD"/>
</dbReference>
<dbReference type="InterPro" id="IPR010809">
    <property type="entry name" value="FliD_C"/>
</dbReference>
<dbReference type="GO" id="GO:0005576">
    <property type="term" value="C:extracellular region"/>
    <property type="evidence" value="ECO:0007669"/>
    <property type="project" value="UniProtKB-SubCell"/>
</dbReference>
<accession>A0A0B5QTG7</accession>
<evidence type="ECO:0000259" key="8">
    <source>
        <dbReference type="Pfam" id="PF07195"/>
    </source>
</evidence>
<evidence type="ECO:0000256" key="1">
    <source>
        <dbReference type="ARBA" id="ARBA00009764"/>
    </source>
</evidence>